<reference evidence="2 3" key="1">
    <citation type="submission" date="2018-01" db="EMBL/GenBank/DDBJ databases">
        <title>Metagenomic assembled genomes from two thermal pools in the Uzon Caldera, Kamchatka, Russia.</title>
        <authorList>
            <person name="Wilkins L."/>
            <person name="Ettinger C."/>
        </authorList>
    </citation>
    <scope>NUCLEOTIDE SEQUENCE [LARGE SCALE GENOMIC DNA]</scope>
    <source>
        <strain evidence="2">ARK-10</strain>
    </source>
</reference>
<dbReference type="Proteomes" id="UP000236910">
    <property type="component" value="Unassembled WGS sequence"/>
</dbReference>
<feature type="coiled-coil region" evidence="1">
    <location>
        <begin position="26"/>
        <end position="73"/>
    </location>
</feature>
<evidence type="ECO:0000313" key="2">
    <source>
        <dbReference type="EMBL" id="PMP81617.1"/>
    </source>
</evidence>
<dbReference type="EMBL" id="PNIX01000299">
    <property type="protein sequence ID" value="PMP81617.1"/>
    <property type="molecule type" value="Genomic_DNA"/>
</dbReference>
<dbReference type="InterPro" id="IPR003789">
    <property type="entry name" value="Asn/Gln_tRNA_amidoTrase-B-like"/>
</dbReference>
<name>A0A2J6X547_9BACT</name>
<dbReference type="InterPro" id="IPR042184">
    <property type="entry name" value="YqeY/Aim41_N"/>
</dbReference>
<dbReference type="SUPFAM" id="SSF89095">
    <property type="entry name" value="GatB/YqeY motif"/>
    <property type="match status" value="1"/>
</dbReference>
<keyword evidence="2" id="KW-0808">Transferase</keyword>
<dbReference type="Gene3D" id="1.10.10.410">
    <property type="match status" value="1"/>
</dbReference>
<gene>
    <name evidence="2" type="ORF">C0175_05145</name>
</gene>
<dbReference type="InterPro" id="IPR023168">
    <property type="entry name" value="GatB_Yqey_C_2"/>
</dbReference>
<comment type="caution">
    <text evidence="2">The sequence shown here is derived from an EMBL/GenBank/DDBJ whole genome shotgun (WGS) entry which is preliminary data.</text>
</comment>
<dbReference type="PANTHER" id="PTHR28055">
    <property type="entry name" value="ALTERED INHERITANCE OF MITOCHONDRIA PROTEIN 41, MITOCHONDRIAL"/>
    <property type="match status" value="1"/>
</dbReference>
<keyword evidence="1" id="KW-0175">Coiled coil</keyword>
<proteinExistence type="predicted"/>
<evidence type="ECO:0000313" key="3">
    <source>
        <dbReference type="Proteomes" id="UP000236910"/>
    </source>
</evidence>
<sequence>MELLEKIQKDYIQSMKEKDEIKASVLNMLRSQIKYKEIELKNVKNELEESDLIEIIRKEIKKREEAIEMYKQVGRQDLLSKEEKELEILKSYLPKLPSEEEIKAEIEKIIHETGAKDKKDFGKVMKFAMEKFKGIVDGAKIKEIVESILK</sequence>
<dbReference type="InterPro" id="IPR019004">
    <property type="entry name" value="YqeY/Aim41"/>
</dbReference>
<dbReference type="PANTHER" id="PTHR28055:SF1">
    <property type="entry name" value="ALTERED INHERITANCE OF MITOCHONDRIA PROTEIN 41, MITOCHONDRIAL"/>
    <property type="match status" value="1"/>
</dbReference>
<dbReference type="GO" id="GO:0016884">
    <property type="term" value="F:carbon-nitrogen ligase activity, with glutamine as amido-N-donor"/>
    <property type="evidence" value="ECO:0007669"/>
    <property type="project" value="InterPro"/>
</dbReference>
<organism evidence="2 3">
    <name type="scientific">Caldisericum exile</name>
    <dbReference type="NCBI Taxonomy" id="693075"/>
    <lineage>
        <taxon>Bacteria</taxon>
        <taxon>Pseudomonadati</taxon>
        <taxon>Caldisericota/Cryosericota group</taxon>
        <taxon>Caldisericota</taxon>
        <taxon>Caldisericia</taxon>
        <taxon>Caldisericales</taxon>
        <taxon>Caldisericaceae</taxon>
        <taxon>Caldisericum</taxon>
    </lineage>
</organism>
<evidence type="ECO:0000256" key="1">
    <source>
        <dbReference type="SAM" id="Coils"/>
    </source>
</evidence>
<dbReference type="GO" id="GO:0016740">
    <property type="term" value="F:transferase activity"/>
    <property type="evidence" value="ECO:0007669"/>
    <property type="project" value="UniProtKB-KW"/>
</dbReference>
<dbReference type="Gene3D" id="1.10.1510.10">
    <property type="entry name" value="Uncharacterised protein YqeY/AIM41 PF09424, N-terminal domain"/>
    <property type="match status" value="1"/>
</dbReference>
<dbReference type="Pfam" id="PF09424">
    <property type="entry name" value="YqeY"/>
    <property type="match status" value="1"/>
</dbReference>
<protein>
    <submittedName>
        <fullName evidence="2">Glutamyl-tRNA amidotransferase</fullName>
    </submittedName>
</protein>
<accession>A0A2J6X547</accession>
<dbReference type="AlphaFoldDB" id="A0A2J6X547"/>